<evidence type="ECO:0000313" key="3">
    <source>
        <dbReference type="Proteomes" id="UP000824035"/>
    </source>
</evidence>
<feature type="signal peptide" evidence="1">
    <location>
        <begin position="1"/>
        <end position="25"/>
    </location>
</feature>
<reference evidence="2" key="2">
    <citation type="submission" date="2021-04" db="EMBL/GenBank/DDBJ databases">
        <authorList>
            <person name="Gilroy R."/>
        </authorList>
    </citation>
    <scope>NUCLEOTIDE SEQUENCE</scope>
    <source>
        <strain evidence="2">ChiGjej4B4-18154</strain>
    </source>
</reference>
<protein>
    <submittedName>
        <fullName evidence="2">Uncharacterized protein</fullName>
    </submittedName>
</protein>
<keyword evidence="1" id="KW-0732">Signal</keyword>
<accession>A0A9D2E4J1</accession>
<name>A0A9D2E4J1_9FIRM</name>
<organism evidence="2 3">
    <name type="scientific">Candidatus Allofournierella merdipullorum</name>
    <dbReference type="NCBI Taxonomy" id="2838595"/>
    <lineage>
        <taxon>Bacteria</taxon>
        <taxon>Bacillati</taxon>
        <taxon>Bacillota</taxon>
        <taxon>Clostridia</taxon>
        <taxon>Eubacteriales</taxon>
        <taxon>Oscillospiraceae</taxon>
        <taxon>Allofournierella</taxon>
    </lineage>
</organism>
<gene>
    <name evidence="2" type="ORF">H9813_06545</name>
</gene>
<evidence type="ECO:0000313" key="2">
    <source>
        <dbReference type="EMBL" id="HIZ30869.1"/>
    </source>
</evidence>
<feature type="chain" id="PRO_5038800441" evidence="1">
    <location>
        <begin position="26"/>
        <end position="46"/>
    </location>
</feature>
<comment type="caution">
    <text evidence="2">The sequence shown here is derived from an EMBL/GenBank/DDBJ whole genome shotgun (WGS) entry which is preliminary data.</text>
</comment>
<dbReference type="EMBL" id="DXBV01000063">
    <property type="protein sequence ID" value="HIZ30869.1"/>
    <property type="molecule type" value="Genomic_DNA"/>
</dbReference>
<dbReference type="PROSITE" id="PS51257">
    <property type="entry name" value="PROKAR_LIPOPROTEIN"/>
    <property type="match status" value="1"/>
</dbReference>
<evidence type="ECO:0000256" key="1">
    <source>
        <dbReference type="SAM" id="SignalP"/>
    </source>
</evidence>
<sequence>MMERTRKKSTLTIAAFIAASAFALAGCTPPGLVGGASATDEGQYIL</sequence>
<dbReference type="AlphaFoldDB" id="A0A9D2E4J1"/>
<dbReference type="Proteomes" id="UP000824035">
    <property type="component" value="Unassembled WGS sequence"/>
</dbReference>
<reference evidence="2" key="1">
    <citation type="journal article" date="2021" name="PeerJ">
        <title>Extensive microbial diversity within the chicken gut microbiome revealed by metagenomics and culture.</title>
        <authorList>
            <person name="Gilroy R."/>
            <person name="Ravi A."/>
            <person name="Getino M."/>
            <person name="Pursley I."/>
            <person name="Horton D.L."/>
            <person name="Alikhan N.F."/>
            <person name="Baker D."/>
            <person name="Gharbi K."/>
            <person name="Hall N."/>
            <person name="Watson M."/>
            <person name="Adriaenssens E.M."/>
            <person name="Foster-Nyarko E."/>
            <person name="Jarju S."/>
            <person name="Secka A."/>
            <person name="Antonio M."/>
            <person name="Oren A."/>
            <person name="Chaudhuri R.R."/>
            <person name="La Ragione R."/>
            <person name="Hildebrand F."/>
            <person name="Pallen M.J."/>
        </authorList>
    </citation>
    <scope>NUCLEOTIDE SEQUENCE</scope>
    <source>
        <strain evidence="2">ChiGjej4B4-18154</strain>
    </source>
</reference>
<proteinExistence type="predicted"/>